<evidence type="ECO:0000256" key="4">
    <source>
        <dbReference type="ARBA" id="ARBA00022475"/>
    </source>
</evidence>
<sequence>MADEKNPEVKEKAGFDFKIVLVGLLIFLVAMGASYFMLKSLMAPFMPEEKKEVKKEKSAGTIVSIGEFTTNLNDPTGSRFVKVEIYVELAGEKKKEEELKEYMPIMKDTVLGILSSKTPADMDIRYREELKQEIKNKLNKRLGKEMIKEVYFTSFIMQ</sequence>
<dbReference type="PANTHER" id="PTHR35091:SF2">
    <property type="entry name" value="FLAGELLAR PROTEIN FLIL"/>
    <property type="match status" value="1"/>
</dbReference>
<protein>
    <recommendedName>
        <fullName evidence="10">Flagellar protein FliL</fullName>
    </recommendedName>
</protein>
<evidence type="ECO:0000256" key="2">
    <source>
        <dbReference type="ARBA" id="ARBA00004162"/>
    </source>
</evidence>
<keyword evidence="11" id="KW-0282">Flagellum</keyword>
<dbReference type="GO" id="GO:0009425">
    <property type="term" value="C:bacterial-type flagellum basal body"/>
    <property type="evidence" value="ECO:0007669"/>
    <property type="project" value="InterPro"/>
</dbReference>
<keyword evidence="8 10" id="KW-1133">Transmembrane helix</keyword>
<evidence type="ECO:0000256" key="9">
    <source>
        <dbReference type="ARBA" id="ARBA00023136"/>
    </source>
</evidence>
<dbReference type="STRING" id="1123382.SAMN02745221_00529"/>
<dbReference type="OrthoDB" id="166089at2"/>
<evidence type="ECO:0000313" key="11">
    <source>
        <dbReference type="EMBL" id="SHG58048.1"/>
    </source>
</evidence>
<dbReference type="EMBL" id="FQWY01000006">
    <property type="protein sequence ID" value="SHG58048.1"/>
    <property type="molecule type" value="Genomic_DNA"/>
</dbReference>
<evidence type="ECO:0000256" key="7">
    <source>
        <dbReference type="ARBA" id="ARBA00022779"/>
    </source>
</evidence>
<evidence type="ECO:0000256" key="3">
    <source>
        <dbReference type="ARBA" id="ARBA00008281"/>
    </source>
</evidence>
<keyword evidence="9 10" id="KW-0472">Membrane</keyword>
<gene>
    <name evidence="11" type="ORF">SAMN02745221_00529</name>
</gene>
<keyword evidence="4 10" id="KW-1003">Cell membrane</keyword>
<evidence type="ECO:0000256" key="5">
    <source>
        <dbReference type="ARBA" id="ARBA00022500"/>
    </source>
</evidence>
<keyword evidence="12" id="KW-1185">Reference proteome</keyword>
<dbReference type="Proteomes" id="UP000242329">
    <property type="component" value="Unassembled WGS sequence"/>
</dbReference>
<name>A0A1M5KZ23_9FIRM</name>
<feature type="transmembrane region" description="Helical" evidence="10">
    <location>
        <begin position="20"/>
        <end position="38"/>
    </location>
</feature>
<comment type="similarity">
    <text evidence="3 10">Belongs to the FliL family.</text>
</comment>
<evidence type="ECO:0000256" key="10">
    <source>
        <dbReference type="RuleBase" id="RU364125"/>
    </source>
</evidence>
<evidence type="ECO:0000256" key="8">
    <source>
        <dbReference type="ARBA" id="ARBA00022989"/>
    </source>
</evidence>
<dbReference type="Pfam" id="PF03748">
    <property type="entry name" value="FliL"/>
    <property type="match status" value="1"/>
</dbReference>
<dbReference type="GO" id="GO:0071978">
    <property type="term" value="P:bacterial-type flagellum-dependent swarming motility"/>
    <property type="evidence" value="ECO:0007669"/>
    <property type="project" value="TreeGrafter"/>
</dbReference>
<proteinExistence type="inferred from homology"/>
<keyword evidence="11" id="KW-0969">Cilium</keyword>
<dbReference type="InterPro" id="IPR005503">
    <property type="entry name" value="FliL"/>
</dbReference>
<dbReference type="GO" id="GO:0005886">
    <property type="term" value="C:plasma membrane"/>
    <property type="evidence" value="ECO:0007669"/>
    <property type="project" value="UniProtKB-SubCell"/>
</dbReference>
<reference evidence="12" key="1">
    <citation type="submission" date="2016-11" db="EMBL/GenBank/DDBJ databases">
        <authorList>
            <person name="Varghese N."/>
            <person name="Submissions S."/>
        </authorList>
    </citation>
    <scope>NUCLEOTIDE SEQUENCE [LARGE SCALE GENOMIC DNA]</scope>
    <source>
        <strain evidence="12">DSM 11003</strain>
    </source>
</reference>
<evidence type="ECO:0000256" key="1">
    <source>
        <dbReference type="ARBA" id="ARBA00002254"/>
    </source>
</evidence>
<keyword evidence="5 10" id="KW-0145">Chemotaxis</keyword>
<organism evidence="11 12">
    <name type="scientific">Thermosyntropha lipolytica DSM 11003</name>
    <dbReference type="NCBI Taxonomy" id="1123382"/>
    <lineage>
        <taxon>Bacteria</taxon>
        <taxon>Bacillati</taxon>
        <taxon>Bacillota</taxon>
        <taxon>Clostridia</taxon>
        <taxon>Eubacteriales</taxon>
        <taxon>Syntrophomonadaceae</taxon>
        <taxon>Thermosyntropha</taxon>
    </lineage>
</organism>
<evidence type="ECO:0000313" key="12">
    <source>
        <dbReference type="Proteomes" id="UP000242329"/>
    </source>
</evidence>
<dbReference type="RefSeq" id="WP_073089623.1">
    <property type="nucleotide sequence ID" value="NZ_FQWY01000006.1"/>
</dbReference>
<keyword evidence="7 10" id="KW-0283">Flagellar rotation</keyword>
<accession>A0A1M5KZ23</accession>
<comment type="subcellular location">
    <subcellularLocation>
        <location evidence="2">Cell membrane</location>
        <topology evidence="2">Single-pass membrane protein</topology>
    </subcellularLocation>
</comment>
<keyword evidence="11" id="KW-0966">Cell projection</keyword>
<dbReference type="PANTHER" id="PTHR35091">
    <property type="entry name" value="FLAGELLAR PROTEIN FLIL"/>
    <property type="match status" value="1"/>
</dbReference>
<dbReference type="AlphaFoldDB" id="A0A1M5KZ23"/>
<dbReference type="GO" id="GO:0006935">
    <property type="term" value="P:chemotaxis"/>
    <property type="evidence" value="ECO:0007669"/>
    <property type="project" value="UniProtKB-KW"/>
</dbReference>
<keyword evidence="6 10" id="KW-0812">Transmembrane</keyword>
<comment type="function">
    <text evidence="1 10">Controls the rotational direction of flagella during chemotaxis.</text>
</comment>
<evidence type="ECO:0000256" key="6">
    <source>
        <dbReference type="ARBA" id="ARBA00022692"/>
    </source>
</evidence>